<comment type="catalytic activity">
    <reaction evidence="1">
        <text>ATP + protein L-histidine = ADP + protein N-phospho-L-histidine.</text>
        <dbReference type="EC" id="2.7.13.3"/>
    </reaction>
</comment>
<dbReference type="EC" id="2.7.13.3" evidence="2"/>
<comment type="caution">
    <text evidence="7">The sequence shown here is derived from an EMBL/GenBank/DDBJ whole genome shotgun (WGS) entry which is preliminary data.</text>
</comment>
<protein>
    <recommendedName>
        <fullName evidence="2">histidine kinase</fullName>
        <ecNumber evidence="2">2.7.13.3</ecNumber>
    </recommendedName>
</protein>
<keyword evidence="8" id="KW-1185">Reference proteome</keyword>
<dbReference type="SUPFAM" id="SSF55874">
    <property type="entry name" value="ATPase domain of HSP90 chaperone/DNA topoisomerase II/histidine kinase"/>
    <property type="match status" value="1"/>
</dbReference>
<keyword evidence="4" id="KW-0808">Transferase</keyword>
<evidence type="ECO:0000256" key="1">
    <source>
        <dbReference type="ARBA" id="ARBA00000085"/>
    </source>
</evidence>
<dbReference type="Pfam" id="PF00512">
    <property type="entry name" value="HisKA"/>
    <property type="match status" value="1"/>
</dbReference>
<dbReference type="InterPro" id="IPR003661">
    <property type="entry name" value="HisK_dim/P_dom"/>
</dbReference>
<keyword evidence="5 7" id="KW-0418">Kinase</keyword>
<dbReference type="PANTHER" id="PTHR43047:SF72">
    <property type="entry name" value="OSMOSENSING HISTIDINE PROTEIN KINASE SLN1"/>
    <property type="match status" value="1"/>
</dbReference>
<dbReference type="PANTHER" id="PTHR43047">
    <property type="entry name" value="TWO-COMPONENT HISTIDINE PROTEIN KINASE"/>
    <property type="match status" value="1"/>
</dbReference>
<keyword evidence="3" id="KW-0597">Phosphoprotein</keyword>
<reference evidence="7 8" key="1">
    <citation type="journal article" date="2024" name="Chem. Sci.">
        <title>Discovery of megapolipeptins by genome mining of a Burkholderiales bacteria collection.</title>
        <authorList>
            <person name="Paulo B.S."/>
            <person name="Recchia M.J.J."/>
            <person name="Lee S."/>
            <person name="Fergusson C.H."/>
            <person name="Romanowski S.B."/>
            <person name="Hernandez A."/>
            <person name="Krull N."/>
            <person name="Liu D.Y."/>
            <person name="Cavanagh H."/>
            <person name="Bos A."/>
            <person name="Gray C.A."/>
            <person name="Murphy B.T."/>
            <person name="Linington R.G."/>
            <person name="Eustaquio A.S."/>
        </authorList>
    </citation>
    <scope>NUCLEOTIDE SEQUENCE [LARGE SCALE GENOMIC DNA]</scope>
    <source>
        <strain evidence="7 8">RL21-008-BIB-B</strain>
    </source>
</reference>
<evidence type="ECO:0000259" key="6">
    <source>
        <dbReference type="PROSITE" id="PS50109"/>
    </source>
</evidence>
<dbReference type="EMBL" id="JAQQFR010000010">
    <property type="protein sequence ID" value="MFL9879938.1"/>
    <property type="molecule type" value="Genomic_DNA"/>
</dbReference>
<dbReference type="InterPro" id="IPR003594">
    <property type="entry name" value="HATPase_dom"/>
</dbReference>
<dbReference type="PROSITE" id="PS50109">
    <property type="entry name" value="HIS_KIN"/>
    <property type="match status" value="1"/>
</dbReference>
<feature type="domain" description="Histidine kinase" evidence="6">
    <location>
        <begin position="149"/>
        <end position="366"/>
    </location>
</feature>
<dbReference type="RefSeq" id="WP_408169023.1">
    <property type="nucleotide sequence ID" value="NZ_JAQQFR010000010.1"/>
</dbReference>
<dbReference type="SUPFAM" id="SSF47384">
    <property type="entry name" value="Homodimeric domain of signal transducing histidine kinase"/>
    <property type="match status" value="1"/>
</dbReference>
<dbReference type="SMART" id="SM00388">
    <property type="entry name" value="HisKA"/>
    <property type="match status" value="1"/>
</dbReference>
<accession>A0ABW8ZAN0</accession>
<evidence type="ECO:0000313" key="7">
    <source>
        <dbReference type="EMBL" id="MFL9879938.1"/>
    </source>
</evidence>
<dbReference type="PRINTS" id="PR00344">
    <property type="entry name" value="BCTRLSENSOR"/>
</dbReference>
<sequence length="368" mass="40967">MEVLADLVERNRENILVRWRHQVRALPSAKDLSIPTLNDHVPALLDEISLAFRRNSDESIAEVLANGTPPEHGLQRLHNGYLIEEVVAEYNLLRGCIHDLASQHQINLQGKPFHVMNLVFDSAIGLAVQTFSINRALEVQRRREEYLSFVAHDLRTPLNAVALASKVLEATFTSALPDHRAARMIKVLQRNVQSMSALVAKVIEENDNLRTESGVKLERRDVDLWPLIESMVYDLNPVAGTGSTRLLNDVPEELVIYADADLLRRMMQNLIANAIMHTPQGEVVIGAAPTPDGGVECWVSDNGMGISKDRLDLIFEKFETETKEMGGLGLGLAIFKTFVEAHEGTLTVDSEVGRGSRFSFILPGRAQR</sequence>
<evidence type="ECO:0000256" key="3">
    <source>
        <dbReference type="ARBA" id="ARBA00022553"/>
    </source>
</evidence>
<proteinExistence type="predicted"/>
<dbReference type="SMART" id="SM00387">
    <property type="entry name" value="HATPase_c"/>
    <property type="match status" value="1"/>
</dbReference>
<dbReference type="Proteomes" id="UP001629214">
    <property type="component" value="Unassembled WGS sequence"/>
</dbReference>
<organism evidence="7 8">
    <name type="scientific">Herbaspirillum rhizosphaerae</name>
    <dbReference type="NCBI Taxonomy" id="346179"/>
    <lineage>
        <taxon>Bacteria</taxon>
        <taxon>Pseudomonadati</taxon>
        <taxon>Pseudomonadota</taxon>
        <taxon>Betaproteobacteria</taxon>
        <taxon>Burkholderiales</taxon>
        <taxon>Oxalobacteraceae</taxon>
        <taxon>Herbaspirillum</taxon>
    </lineage>
</organism>
<dbReference type="InterPro" id="IPR036097">
    <property type="entry name" value="HisK_dim/P_sf"/>
</dbReference>
<dbReference type="InterPro" id="IPR004358">
    <property type="entry name" value="Sig_transdc_His_kin-like_C"/>
</dbReference>
<evidence type="ECO:0000256" key="2">
    <source>
        <dbReference type="ARBA" id="ARBA00012438"/>
    </source>
</evidence>
<dbReference type="Gene3D" id="1.10.287.130">
    <property type="match status" value="1"/>
</dbReference>
<dbReference type="Pfam" id="PF02518">
    <property type="entry name" value="HATPase_c"/>
    <property type="match status" value="1"/>
</dbReference>
<dbReference type="CDD" id="cd00082">
    <property type="entry name" value="HisKA"/>
    <property type="match status" value="1"/>
</dbReference>
<dbReference type="InterPro" id="IPR005467">
    <property type="entry name" value="His_kinase_dom"/>
</dbReference>
<dbReference type="GO" id="GO:0016301">
    <property type="term" value="F:kinase activity"/>
    <property type="evidence" value="ECO:0007669"/>
    <property type="project" value="UniProtKB-KW"/>
</dbReference>
<dbReference type="InterPro" id="IPR036890">
    <property type="entry name" value="HATPase_C_sf"/>
</dbReference>
<evidence type="ECO:0000256" key="4">
    <source>
        <dbReference type="ARBA" id="ARBA00022679"/>
    </source>
</evidence>
<gene>
    <name evidence="7" type="ORF">PQR63_16175</name>
</gene>
<dbReference type="Gene3D" id="3.30.565.10">
    <property type="entry name" value="Histidine kinase-like ATPase, C-terminal domain"/>
    <property type="match status" value="1"/>
</dbReference>
<evidence type="ECO:0000256" key="5">
    <source>
        <dbReference type="ARBA" id="ARBA00022777"/>
    </source>
</evidence>
<evidence type="ECO:0000313" key="8">
    <source>
        <dbReference type="Proteomes" id="UP001629214"/>
    </source>
</evidence>
<name>A0ABW8ZAN0_9BURK</name>